<dbReference type="InterPro" id="IPR001387">
    <property type="entry name" value="Cro/C1-type_HTH"/>
</dbReference>
<dbReference type="RefSeq" id="WP_269311468.1">
    <property type="nucleotide sequence ID" value="NZ_CP114052.1"/>
</dbReference>
<proteinExistence type="predicted"/>
<accession>A0ABY7JN20</accession>
<dbReference type="Gene3D" id="1.10.260.40">
    <property type="entry name" value="lambda repressor-like DNA-binding domains"/>
    <property type="match status" value="1"/>
</dbReference>
<organism evidence="2 3">
    <name type="scientific">Peptostreptococcus equinus</name>
    <dbReference type="NCBI Taxonomy" id="3003601"/>
    <lineage>
        <taxon>Bacteria</taxon>
        <taxon>Bacillati</taxon>
        <taxon>Bacillota</taxon>
        <taxon>Clostridia</taxon>
        <taxon>Peptostreptococcales</taxon>
        <taxon>Peptostreptococcaceae</taxon>
        <taxon>Peptostreptococcus</taxon>
    </lineage>
</organism>
<evidence type="ECO:0000313" key="2">
    <source>
        <dbReference type="EMBL" id="WAW14771.1"/>
    </source>
</evidence>
<dbReference type="PROSITE" id="PS50943">
    <property type="entry name" value="HTH_CROC1"/>
    <property type="match status" value="1"/>
</dbReference>
<dbReference type="EMBL" id="CP114052">
    <property type="protein sequence ID" value="WAW14771.1"/>
    <property type="molecule type" value="Genomic_DNA"/>
</dbReference>
<name>A0ABY7JN20_9FIRM</name>
<dbReference type="InterPro" id="IPR010982">
    <property type="entry name" value="Lambda_DNA-bd_dom_sf"/>
</dbReference>
<reference evidence="2" key="1">
    <citation type="submission" date="2022-12" db="EMBL/GenBank/DDBJ databases">
        <title>Peptostreptococcus.</title>
        <authorList>
            <person name="Lee S.H."/>
        </authorList>
    </citation>
    <scope>NUCLEOTIDE SEQUENCE</scope>
    <source>
        <strain evidence="2">CBA3647</strain>
    </source>
</reference>
<dbReference type="SUPFAM" id="SSF47413">
    <property type="entry name" value="lambda repressor-like DNA-binding domains"/>
    <property type="match status" value="1"/>
</dbReference>
<protein>
    <submittedName>
        <fullName evidence="2">Helix-turn-helix transcriptional regulator</fullName>
    </submittedName>
</protein>
<gene>
    <name evidence="2" type="ORF">O0R46_09325</name>
</gene>
<dbReference type="Proteomes" id="UP001164187">
    <property type="component" value="Chromosome"/>
</dbReference>
<dbReference type="CDD" id="cd00093">
    <property type="entry name" value="HTH_XRE"/>
    <property type="match status" value="1"/>
</dbReference>
<sequence>MSKINLDFIKEKRKEKNLTLQIMADKLGYKKASTYSNYENGIYTIKADMLPVLANIFGCEIQDFFS</sequence>
<dbReference type="SMART" id="SM00530">
    <property type="entry name" value="HTH_XRE"/>
    <property type="match status" value="1"/>
</dbReference>
<evidence type="ECO:0000259" key="1">
    <source>
        <dbReference type="PROSITE" id="PS50943"/>
    </source>
</evidence>
<keyword evidence="3" id="KW-1185">Reference proteome</keyword>
<evidence type="ECO:0000313" key="3">
    <source>
        <dbReference type="Proteomes" id="UP001164187"/>
    </source>
</evidence>
<dbReference type="Pfam" id="PF01381">
    <property type="entry name" value="HTH_3"/>
    <property type="match status" value="1"/>
</dbReference>
<feature type="domain" description="HTH cro/C1-type" evidence="1">
    <location>
        <begin position="9"/>
        <end position="64"/>
    </location>
</feature>